<dbReference type="PANTHER" id="PTHR23519:SF1">
    <property type="entry name" value="AUTOPHAGY-RELATED PROTEIN 22"/>
    <property type="match status" value="1"/>
</dbReference>
<dbReference type="Gene3D" id="1.20.1250.20">
    <property type="entry name" value="MFS general substrate transporter like domains"/>
    <property type="match status" value="1"/>
</dbReference>
<dbReference type="Proteomes" id="UP001268651">
    <property type="component" value="Unassembled WGS sequence"/>
</dbReference>
<feature type="transmembrane region" description="Helical" evidence="6">
    <location>
        <begin position="158"/>
        <end position="178"/>
    </location>
</feature>
<feature type="transmembrane region" description="Helical" evidence="6">
    <location>
        <begin position="292"/>
        <end position="312"/>
    </location>
</feature>
<feature type="transmembrane region" description="Helical" evidence="6">
    <location>
        <begin position="256"/>
        <end position="277"/>
    </location>
</feature>
<evidence type="ECO:0000256" key="3">
    <source>
        <dbReference type="ARBA" id="ARBA00022692"/>
    </source>
</evidence>
<dbReference type="InterPro" id="IPR050495">
    <property type="entry name" value="ATG22/LtaA_families"/>
</dbReference>
<organism evidence="7 8">
    <name type="scientific">Gilvirhabdus luticola</name>
    <dbReference type="NCBI Taxonomy" id="3079858"/>
    <lineage>
        <taxon>Bacteria</taxon>
        <taxon>Pseudomonadati</taxon>
        <taxon>Bacteroidota</taxon>
        <taxon>Flavobacteriia</taxon>
        <taxon>Flavobacteriales</taxon>
        <taxon>Flavobacteriaceae</taxon>
        <taxon>Gilvirhabdus</taxon>
    </lineage>
</organism>
<dbReference type="EMBL" id="JAWHTF010000010">
    <property type="protein sequence ID" value="MDU8887261.1"/>
    <property type="molecule type" value="Genomic_DNA"/>
</dbReference>
<feature type="transmembrane region" description="Helical" evidence="6">
    <location>
        <begin position="117"/>
        <end position="137"/>
    </location>
</feature>
<evidence type="ECO:0000256" key="4">
    <source>
        <dbReference type="ARBA" id="ARBA00022989"/>
    </source>
</evidence>
<evidence type="ECO:0000313" key="8">
    <source>
        <dbReference type="Proteomes" id="UP001268651"/>
    </source>
</evidence>
<feature type="transmembrane region" description="Helical" evidence="6">
    <location>
        <begin position="12"/>
        <end position="38"/>
    </location>
</feature>
<proteinExistence type="predicted"/>
<keyword evidence="8" id="KW-1185">Reference proteome</keyword>
<dbReference type="InterPro" id="IPR036259">
    <property type="entry name" value="MFS_trans_sf"/>
</dbReference>
<protein>
    <submittedName>
        <fullName evidence="7">MFS transporter</fullName>
    </submittedName>
</protein>
<comment type="subcellular location">
    <subcellularLocation>
        <location evidence="1">Endomembrane system</location>
        <topology evidence="1">Multi-pass membrane protein</topology>
    </subcellularLocation>
</comment>
<feature type="transmembrane region" description="Helical" evidence="6">
    <location>
        <begin position="346"/>
        <end position="365"/>
    </location>
</feature>
<feature type="transmembrane region" description="Helical" evidence="6">
    <location>
        <begin position="58"/>
        <end position="80"/>
    </location>
</feature>
<dbReference type="PANTHER" id="PTHR23519">
    <property type="entry name" value="AUTOPHAGY-RELATED PROTEIN 22"/>
    <property type="match status" value="1"/>
</dbReference>
<evidence type="ECO:0000256" key="5">
    <source>
        <dbReference type="ARBA" id="ARBA00023136"/>
    </source>
</evidence>
<feature type="transmembrane region" description="Helical" evidence="6">
    <location>
        <begin position="92"/>
        <end position="111"/>
    </location>
</feature>
<feature type="transmembrane region" description="Helical" evidence="6">
    <location>
        <begin position="319"/>
        <end position="340"/>
    </location>
</feature>
<feature type="transmembrane region" description="Helical" evidence="6">
    <location>
        <begin position="198"/>
        <end position="218"/>
    </location>
</feature>
<feature type="transmembrane region" description="Helical" evidence="6">
    <location>
        <begin position="411"/>
        <end position="431"/>
    </location>
</feature>
<dbReference type="InterPro" id="IPR024671">
    <property type="entry name" value="Atg22-like"/>
</dbReference>
<keyword evidence="4 6" id="KW-1133">Transmembrane helix</keyword>
<gene>
    <name evidence="7" type="ORF">RXV94_13900</name>
</gene>
<dbReference type="RefSeq" id="WP_316663421.1">
    <property type="nucleotide sequence ID" value="NZ_JAWHTF010000010.1"/>
</dbReference>
<comment type="caution">
    <text evidence="7">The sequence shown here is derived from an EMBL/GenBank/DDBJ whole genome shotgun (WGS) entry which is preliminary data.</text>
</comment>
<evidence type="ECO:0000313" key="7">
    <source>
        <dbReference type="EMBL" id="MDU8887261.1"/>
    </source>
</evidence>
<reference evidence="7 8" key="1">
    <citation type="submission" date="2023-10" db="EMBL/GenBank/DDBJ databases">
        <title>Marimonas sp. nov. isolated from tidal mud flat.</title>
        <authorList>
            <person name="Jaincy N.J."/>
            <person name="Srinivasan S."/>
            <person name="Lee S.-S."/>
        </authorList>
    </citation>
    <scope>NUCLEOTIDE SEQUENCE [LARGE SCALE GENOMIC DNA]</scope>
    <source>
        <strain evidence="7 8">MJ-SS3</strain>
    </source>
</reference>
<keyword evidence="3 6" id="KW-0812">Transmembrane</keyword>
<feature type="transmembrane region" description="Helical" evidence="6">
    <location>
        <begin position="386"/>
        <end position="405"/>
    </location>
</feature>
<keyword evidence="2" id="KW-0813">Transport</keyword>
<dbReference type="SUPFAM" id="SSF103473">
    <property type="entry name" value="MFS general substrate transporter"/>
    <property type="match status" value="1"/>
</dbReference>
<evidence type="ECO:0000256" key="6">
    <source>
        <dbReference type="SAM" id="Phobius"/>
    </source>
</evidence>
<accession>A0ABU3UAC3</accession>
<name>A0ABU3UAC3_9FLAO</name>
<dbReference type="Pfam" id="PF11700">
    <property type="entry name" value="ATG22"/>
    <property type="match status" value="1"/>
</dbReference>
<sequence length="440" mass="50006">MQKLDKGSKKLLNAWAFFDWANSAYTLTIASTIFPLFYASLFVGSVARIQAFGFEMKSTALISFVTAFAFLVIAFMSPLLSGVADYIGNKKTFMKFFCYLGSFGCIGLYWFSLEHIYISMLFYFFGLIGYWGSLVFYNSYLPDIAFPEQQDKISAKGFAIGYSGSVLLLLINLAMIIYPNFFNIQGEESVATMKAMRYSFVSVGIWWLLFSQYTFYYLPKGVSQGHKVTNSVLLNGYKELNGVWNELKSSIKLKRFLNAFFVYSMAVQTIMLMAVYFGEEEINWANQNQKTIGLIISILLIQIVGIIGAFVTSRASERFGNIVTLIAINFIWMFVCFYAFFIETPFHFYIVGSIVGFVMGGVQALSRSTYSKFLPKTEDTTSYFSFYDVTEKIGIVLGMVIYGVVDQITGTMRNAILFLFVFFLFGIFLLFKVPQNRIKS</sequence>
<evidence type="ECO:0000256" key="2">
    <source>
        <dbReference type="ARBA" id="ARBA00022448"/>
    </source>
</evidence>
<keyword evidence="5 6" id="KW-0472">Membrane</keyword>
<evidence type="ECO:0000256" key="1">
    <source>
        <dbReference type="ARBA" id="ARBA00004127"/>
    </source>
</evidence>